<reference evidence="6" key="1">
    <citation type="submission" date="2015-07" db="EMBL/GenBank/DDBJ databases">
        <title>Discovery of a poly(ethylene terephthalate assimilation.</title>
        <authorList>
            <person name="Yoshida S."/>
            <person name="Hiraga K."/>
            <person name="Takehana T."/>
            <person name="Taniguchi I."/>
            <person name="Yamaji H."/>
            <person name="Maeda Y."/>
            <person name="Toyohara K."/>
            <person name="Miyamoto K."/>
            <person name="Kimura Y."/>
            <person name="Oda K."/>
        </authorList>
    </citation>
    <scope>NUCLEOTIDE SEQUENCE [LARGE SCALE GENOMIC DNA]</scope>
    <source>
        <strain evidence="6">NBRC 110686 / TISTR 2288 / 201-F6</strain>
    </source>
</reference>
<dbReference type="InterPro" id="IPR015943">
    <property type="entry name" value="WD40/YVTN_repeat-like_dom_sf"/>
</dbReference>
<dbReference type="AlphaFoldDB" id="A0A0K8P1U4"/>
<evidence type="ECO:0000313" key="6">
    <source>
        <dbReference type="Proteomes" id="UP000037660"/>
    </source>
</evidence>
<dbReference type="InterPro" id="IPR036278">
    <property type="entry name" value="Sialidase_sf"/>
</dbReference>
<evidence type="ECO:0000259" key="4">
    <source>
        <dbReference type="PROSITE" id="PS50093"/>
    </source>
</evidence>
<dbReference type="PROSITE" id="PS51257">
    <property type="entry name" value="PROKAR_LIPOPROTEIN"/>
    <property type="match status" value="1"/>
</dbReference>
<feature type="signal peptide" evidence="3">
    <location>
        <begin position="1"/>
        <end position="33"/>
    </location>
</feature>
<dbReference type="PANTHER" id="PTHR47199">
    <property type="entry name" value="PHOTOSYSTEM II STABILITY/ASSEMBLY FACTOR HCF136, CHLOROPLASTIC"/>
    <property type="match status" value="1"/>
</dbReference>
<dbReference type="InterPro" id="IPR000601">
    <property type="entry name" value="PKD_dom"/>
</dbReference>
<evidence type="ECO:0000313" key="5">
    <source>
        <dbReference type="EMBL" id="GAP36140.1"/>
    </source>
</evidence>
<dbReference type="Pfam" id="PF14870">
    <property type="entry name" value="PSII_BNR"/>
    <property type="match status" value="2"/>
</dbReference>
<accession>A0A0K8P1U4</accession>
<evidence type="ECO:0000256" key="2">
    <source>
        <dbReference type="ARBA" id="ARBA00023276"/>
    </source>
</evidence>
<dbReference type="PROSITE" id="PS50093">
    <property type="entry name" value="PKD"/>
    <property type="match status" value="1"/>
</dbReference>
<dbReference type="GO" id="GO:0016787">
    <property type="term" value="F:hydrolase activity"/>
    <property type="evidence" value="ECO:0007669"/>
    <property type="project" value="UniProtKB-KW"/>
</dbReference>
<dbReference type="SUPFAM" id="SSF50939">
    <property type="entry name" value="Sialidases"/>
    <property type="match status" value="1"/>
</dbReference>
<keyword evidence="2" id="KW-0604">Photosystem II</keyword>
<dbReference type="InterPro" id="IPR035986">
    <property type="entry name" value="PKD_dom_sf"/>
</dbReference>
<dbReference type="InterPro" id="IPR013783">
    <property type="entry name" value="Ig-like_fold"/>
</dbReference>
<keyword evidence="6" id="KW-1185">Reference proteome</keyword>
<dbReference type="GO" id="GO:0009523">
    <property type="term" value="C:photosystem II"/>
    <property type="evidence" value="ECO:0007669"/>
    <property type="project" value="UniProtKB-KW"/>
</dbReference>
<sequence length="819" mass="85385">MLPSSRSSLSLAVVTAACLLAACGGGSSNPATPAPEFRLQSTATRVELGDAVTLSTDIAAGATGLSYAWDFGDGSSSAQPTVSKTYATSGVYSVRLTITGTDGSTSSRQTQVSVGRYSLTRDRLCTADAAGGWCRLTRLPDTGPFDPVFADERHGWSLGRPDDYDSARGVLRTADGGVTWALHRTAGMQPDALRFADADRGVAIVRQYDHVQQVQRVALVSSSDGGLTWQQRADLPEAFGTILHVDAAGRIVLASGFSSDLLVSEDDGRAWRRVAVPQWQAQASSTTVSPSGALYVRFPGALFRSSDLGRTFDRVLTADSGTVLLQAVFVGAADGWVLGSSNGFVQLWRSTDGGLGWQSRSLGIAAPASVVPPALYADGRTLWLTAPVTSTQALLLRSTDGGDTLQSLLEATTAADPFGSSPAWFQAVSGRVAIVRPGSACDFSITRDGGASWTPKPRDMACVGKLVPVGPAASSLLAQLSDGWWRSDATGNWSRVLALQAATTPLGESPWLVEPRRTVGLSAGAVVQTSDSGGRWSPTPASDALAGLAIDAIAPGRTTGLARALVTVDVAAAGAAPQPTLTVAETRDGGSTWQRIATLPALAESATAGVRGRMVFVDDQRGWILRSAGDHVSLLATEDGGRSWQLRGTPPFRAASSLAFADARIGAAAAYDGVLYQTEDGGATWQPRTTVPTTGVRYPAEIKRIRFVDAAVGHAVGRNQVALRTEDGGRTWAPMTLPAVGAFAGAQVNLNDVAFADARQGWIVGDEGRIVATTDGGRTWTDQASGSLRNFRAVATLDTRTAWAVTEAGDHVVTATGGR</sequence>
<proteinExistence type="predicted"/>
<dbReference type="InterPro" id="IPR022409">
    <property type="entry name" value="PKD/Chitinase_dom"/>
</dbReference>
<dbReference type="CDD" id="cd00146">
    <property type="entry name" value="PKD"/>
    <property type="match status" value="1"/>
</dbReference>
<evidence type="ECO:0000256" key="3">
    <source>
        <dbReference type="SAM" id="SignalP"/>
    </source>
</evidence>
<dbReference type="Gene3D" id="2.130.10.10">
    <property type="entry name" value="YVTN repeat-like/Quinoprotein amine dehydrogenase"/>
    <property type="match status" value="3"/>
</dbReference>
<dbReference type="Pfam" id="PF18911">
    <property type="entry name" value="PKD_4"/>
    <property type="match status" value="1"/>
</dbReference>
<comment type="caution">
    <text evidence="5">The sequence shown here is derived from an EMBL/GenBank/DDBJ whole genome shotgun (WGS) entry which is preliminary data.</text>
</comment>
<gene>
    <name evidence="5" type="ORF">ISF6_1980</name>
</gene>
<keyword evidence="1" id="KW-0602">Photosynthesis</keyword>
<dbReference type="RefSeq" id="WP_054020149.1">
    <property type="nucleotide sequence ID" value="NZ_BBYR01000032.1"/>
</dbReference>
<keyword evidence="5" id="KW-0378">Hydrolase</keyword>
<feature type="domain" description="PKD" evidence="4">
    <location>
        <begin position="56"/>
        <end position="114"/>
    </location>
</feature>
<protein>
    <submittedName>
        <fullName evidence="5">Glycosyl hydrolase, BNR repeat</fullName>
    </submittedName>
</protein>
<dbReference type="SUPFAM" id="SSF110296">
    <property type="entry name" value="Oligoxyloglucan reducing end-specific cellobiohydrolase"/>
    <property type="match status" value="2"/>
</dbReference>
<dbReference type="EMBL" id="BBYR01000032">
    <property type="protein sequence ID" value="GAP36140.1"/>
    <property type="molecule type" value="Genomic_DNA"/>
</dbReference>
<name>A0A0K8P1U4_PISS1</name>
<dbReference type="Gene3D" id="2.60.40.10">
    <property type="entry name" value="Immunoglobulins"/>
    <property type="match status" value="1"/>
</dbReference>
<dbReference type="SMART" id="SM00089">
    <property type="entry name" value="PKD"/>
    <property type="match status" value="1"/>
</dbReference>
<dbReference type="SUPFAM" id="SSF49299">
    <property type="entry name" value="PKD domain"/>
    <property type="match status" value="1"/>
</dbReference>
<dbReference type="STRING" id="1547922.ISF6_1980"/>
<dbReference type="GO" id="GO:0015979">
    <property type="term" value="P:photosynthesis"/>
    <property type="evidence" value="ECO:0007669"/>
    <property type="project" value="UniProtKB-KW"/>
</dbReference>
<reference evidence="5 6" key="2">
    <citation type="journal article" date="2016" name="Science">
        <title>A bacterium that degrades and assimilates poly(ethylene terephthalate).</title>
        <authorList>
            <person name="Yoshida S."/>
            <person name="Hiraga K."/>
            <person name="Takehana T."/>
            <person name="Taniguchi I."/>
            <person name="Yamaji H."/>
            <person name="Maeda Y."/>
            <person name="Toyohara K."/>
            <person name="Miyamoto K."/>
            <person name="Kimura Y."/>
            <person name="Oda K."/>
        </authorList>
    </citation>
    <scope>NUCLEOTIDE SEQUENCE [LARGE SCALE GENOMIC DNA]</scope>
    <source>
        <strain evidence="6">NBRC 110686 / TISTR 2288 / 201-F6</strain>
    </source>
</reference>
<keyword evidence="3" id="KW-0732">Signal</keyword>
<dbReference type="PANTHER" id="PTHR47199:SF2">
    <property type="entry name" value="PHOTOSYSTEM II STABILITY_ASSEMBLY FACTOR HCF136, CHLOROPLASTIC"/>
    <property type="match status" value="1"/>
</dbReference>
<feature type="chain" id="PRO_5005513648" evidence="3">
    <location>
        <begin position="34"/>
        <end position="819"/>
    </location>
</feature>
<dbReference type="CDD" id="cd15482">
    <property type="entry name" value="Sialidase_non-viral"/>
    <property type="match status" value="1"/>
</dbReference>
<organism evidence="5 6">
    <name type="scientific">Piscinibacter sakaiensis</name>
    <name type="common">Ideonella sakaiensis</name>
    <dbReference type="NCBI Taxonomy" id="1547922"/>
    <lineage>
        <taxon>Bacteria</taxon>
        <taxon>Pseudomonadati</taxon>
        <taxon>Pseudomonadota</taxon>
        <taxon>Betaproteobacteria</taxon>
        <taxon>Burkholderiales</taxon>
        <taxon>Sphaerotilaceae</taxon>
        <taxon>Piscinibacter</taxon>
    </lineage>
</organism>
<dbReference type="InterPro" id="IPR028203">
    <property type="entry name" value="PSII_CF48-like_dom"/>
</dbReference>
<dbReference type="Proteomes" id="UP000037660">
    <property type="component" value="Unassembled WGS sequence"/>
</dbReference>
<evidence type="ECO:0000256" key="1">
    <source>
        <dbReference type="ARBA" id="ARBA00022531"/>
    </source>
</evidence>